<comment type="caution">
    <text evidence="7">The sequence shown here is derived from an EMBL/GenBank/DDBJ whole genome shotgun (WGS) entry which is preliminary data.</text>
</comment>
<dbReference type="InterPro" id="IPR046938">
    <property type="entry name" value="DNA_clamp_sf"/>
</dbReference>
<dbReference type="SUPFAM" id="SSF55979">
    <property type="entry name" value="DNA clamp"/>
    <property type="match status" value="1"/>
</dbReference>
<accession>A0A8K1C6J7</accession>
<dbReference type="EMBL" id="SPLM01000144">
    <property type="protein sequence ID" value="TMW57370.1"/>
    <property type="molecule type" value="Genomic_DNA"/>
</dbReference>
<dbReference type="Pfam" id="PF02144">
    <property type="entry name" value="Rad1"/>
    <property type="match status" value="1"/>
</dbReference>
<protein>
    <recommendedName>
        <fullName evidence="9">Cell cycle checkpoint protein RAD1</fullName>
    </recommendedName>
</protein>
<evidence type="ECO:0000256" key="5">
    <source>
        <dbReference type="ARBA" id="ARBA00023242"/>
    </source>
</evidence>
<dbReference type="GO" id="GO:0030896">
    <property type="term" value="C:checkpoint clamp complex"/>
    <property type="evidence" value="ECO:0007669"/>
    <property type="project" value="TreeGrafter"/>
</dbReference>
<dbReference type="GO" id="GO:0000077">
    <property type="term" value="P:DNA damage checkpoint signaling"/>
    <property type="evidence" value="ECO:0007669"/>
    <property type="project" value="InterPro"/>
</dbReference>
<dbReference type="PRINTS" id="PR01245">
    <property type="entry name" value="RAD1REC1"/>
</dbReference>
<keyword evidence="5" id="KW-0539">Nucleus</keyword>
<evidence type="ECO:0000256" key="4">
    <source>
        <dbReference type="ARBA" id="ARBA00023204"/>
    </source>
</evidence>
<dbReference type="OrthoDB" id="337581at2759"/>
<evidence type="ECO:0000313" key="8">
    <source>
        <dbReference type="Proteomes" id="UP000794436"/>
    </source>
</evidence>
<dbReference type="GO" id="GO:0006281">
    <property type="term" value="P:DNA repair"/>
    <property type="evidence" value="ECO:0007669"/>
    <property type="project" value="UniProtKB-KW"/>
</dbReference>
<name>A0A8K1C6J7_PYTOL</name>
<dbReference type="InterPro" id="IPR003021">
    <property type="entry name" value="Rad1_Rec1_Rad17"/>
</dbReference>
<reference evidence="7" key="1">
    <citation type="submission" date="2019-03" db="EMBL/GenBank/DDBJ databases">
        <title>Long read genome sequence of the mycoparasitic Pythium oligandrum ATCC 38472 isolated from sugarbeet rhizosphere.</title>
        <authorList>
            <person name="Gaulin E."/>
        </authorList>
    </citation>
    <scope>NUCLEOTIDE SEQUENCE</scope>
    <source>
        <strain evidence="7">ATCC 38472_TT</strain>
    </source>
</reference>
<feature type="compositionally biased region" description="Basic and acidic residues" evidence="6">
    <location>
        <begin position="13"/>
        <end position="26"/>
    </location>
</feature>
<comment type="similarity">
    <text evidence="2">Belongs to the rad1 family.</text>
</comment>
<evidence type="ECO:0000256" key="2">
    <source>
        <dbReference type="ARBA" id="ARBA00010991"/>
    </source>
</evidence>
<dbReference type="PANTHER" id="PTHR10870:SF0">
    <property type="entry name" value="CELL CYCLE CHECKPOINT PROTEIN RAD1"/>
    <property type="match status" value="1"/>
</dbReference>
<proteinExistence type="inferred from homology"/>
<comment type="subcellular location">
    <subcellularLocation>
        <location evidence="1">Nucleus</location>
    </subcellularLocation>
</comment>
<sequence>MPWMEQTSDASDEERSVRGRRRRDDAQSEEMDVEDTPRDQREKPVLVCTSESVKLLVTLLSCLFQGKKDQRIRCDIDSAGMLFTSHSKGKSLQIKTSLGSELFDTFEFRASETSQLDHDDEDDSQLDTQYSFALNLSALIESLSMFGPASLPTSSLRLSYFAESARLTLLVEDNGVICECAMQVLELESNDIAQLEFESAFEQSAVIGRCIMQSEPLHDAFAELYDLPSAASVAIAMYEDDEGPASSHKCLSLSATSETGSCEIEFARSSSAFIEFFCTNDETSDDGSASATFHVAVLQQAFKALGHSNETFLRMNADGFLSVQHMIESGSGDKAFVDALISPEDTSIP</sequence>
<keyword evidence="8" id="KW-1185">Reference proteome</keyword>
<evidence type="ECO:0000256" key="3">
    <source>
        <dbReference type="ARBA" id="ARBA00022763"/>
    </source>
</evidence>
<keyword evidence="3" id="KW-0227">DNA damage</keyword>
<evidence type="ECO:0000313" key="7">
    <source>
        <dbReference type="EMBL" id="TMW57370.1"/>
    </source>
</evidence>
<gene>
    <name evidence="7" type="ORF">Poli38472_003295</name>
</gene>
<evidence type="ECO:0000256" key="6">
    <source>
        <dbReference type="SAM" id="MobiDB-lite"/>
    </source>
</evidence>
<dbReference type="Proteomes" id="UP000794436">
    <property type="component" value="Unassembled WGS sequence"/>
</dbReference>
<evidence type="ECO:0008006" key="9">
    <source>
        <dbReference type="Google" id="ProtNLM"/>
    </source>
</evidence>
<organism evidence="7 8">
    <name type="scientific">Pythium oligandrum</name>
    <name type="common">Mycoparasitic fungus</name>
    <dbReference type="NCBI Taxonomy" id="41045"/>
    <lineage>
        <taxon>Eukaryota</taxon>
        <taxon>Sar</taxon>
        <taxon>Stramenopiles</taxon>
        <taxon>Oomycota</taxon>
        <taxon>Peronosporomycetes</taxon>
        <taxon>Pythiales</taxon>
        <taxon>Pythiaceae</taxon>
        <taxon>Pythium</taxon>
    </lineage>
</organism>
<keyword evidence="4" id="KW-0234">DNA repair</keyword>
<dbReference type="Gene3D" id="3.70.10.10">
    <property type="match status" value="1"/>
</dbReference>
<feature type="region of interest" description="Disordered" evidence="6">
    <location>
        <begin position="1"/>
        <end position="43"/>
    </location>
</feature>
<evidence type="ECO:0000256" key="1">
    <source>
        <dbReference type="ARBA" id="ARBA00004123"/>
    </source>
</evidence>
<dbReference type="AlphaFoldDB" id="A0A8K1C6J7"/>
<dbReference type="PANTHER" id="PTHR10870">
    <property type="entry name" value="CELL CYCLE CHECKPOINT PROTEIN RAD1"/>
    <property type="match status" value="1"/>
</dbReference>